<evidence type="ECO:0000256" key="8">
    <source>
        <dbReference type="ARBA" id="ARBA00023069"/>
    </source>
</evidence>
<dbReference type="PANTHER" id="PTHR12241">
    <property type="entry name" value="TUBULIN POLYGLUTAMYLASE"/>
    <property type="match status" value="1"/>
</dbReference>
<evidence type="ECO:0000256" key="2">
    <source>
        <dbReference type="ARBA" id="ARBA00006118"/>
    </source>
</evidence>
<keyword evidence="5" id="KW-0493">Microtubule</keyword>
<evidence type="ECO:0000256" key="9">
    <source>
        <dbReference type="ARBA" id="ARBA00023212"/>
    </source>
</evidence>
<accession>A0ABN8LLC4</accession>
<evidence type="ECO:0008006" key="14">
    <source>
        <dbReference type="Google" id="ProtNLM"/>
    </source>
</evidence>
<keyword evidence="8" id="KW-0969">Cilium</keyword>
<keyword evidence="9" id="KW-0206">Cytoskeleton</keyword>
<name>A0ABN8LLC4_9CNID</name>
<keyword evidence="4" id="KW-0436">Ligase</keyword>
<dbReference type="PANTHER" id="PTHR12241:SF31">
    <property type="entry name" value="POLYGLUTAMYLASE COMPLEX SUBUNIT TTLL1"/>
    <property type="match status" value="1"/>
</dbReference>
<evidence type="ECO:0000313" key="13">
    <source>
        <dbReference type="Proteomes" id="UP001159427"/>
    </source>
</evidence>
<dbReference type="InterPro" id="IPR004344">
    <property type="entry name" value="TTL/TTLL_fam"/>
</dbReference>
<dbReference type="Gene3D" id="3.30.470.20">
    <property type="entry name" value="ATP-grasp fold, B domain"/>
    <property type="match status" value="1"/>
</dbReference>
<evidence type="ECO:0000313" key="12">
    <source>
        <dbReference type="EMBL" id="CAH3015810.1"/>
    </source>
</evidence>
<sequence length="424" mass="49050">MSVGRVKYVCDQDKSVLVNNFEKRGWVPCAEDEDWNFYWASVQTVRAIFNVETGYRLGDEQVINHFPNHYELTRKDLMMKNIKRYRKELDKEGNPLAEKDELGRYIHLDFIPVTFILPADYNLFVEEFRKNPASTWIMKPTNKSQGKGIFLINRLSQLKKWSKDSRGTPLVHPSTKDAYVISRYIDNPLLIGGKKFDLRIYVLVTSYRPLKCYLYKLGFCRFCTVQYNASLNELDNMFVHLTNVAIQKYGEEYNPIHGGKWTVKNLQFYLEGTRGKEASNVTDKLFDDINWCIVHSLKAVQNVIANDRHCFECYGYDIIIDDNLKPWLIEVNASPSLTSTTSADRIMKYNLIHDTLSIVVPNGEIPDVRWNKLPSKDALGSFEVLYDEELAGQDTGERDSRSRTGQVTTSRPGKDSKTKQATWK</sequence>
<keyword evidence="10" id="KW-0966">Cell projection</keyword>
<evidence type="ECO:0000256" key="5">
    <source>
        <dbReference type="ARBA" id="ARBA00022701"/>
    </source>
</evidence>
<evidence type="ECO:0000256" key="3">
    <source>
        <dbReference type="ARBA" id="ARBA00022490"/>
    </source>
</evidence>
<organism evidence="12 13">
    <name type="scientific">Porites evermanni</name>
    <dbReference type="NCBI Taxonomy" id="104178"/>
    <lineage>
        <taxon>Eukaryota</taxon>
        <taxon>Metazoa</taxon>
        <taxon>Cnidaria</taxon>
        <taxon>Anthozoa</taxon>
        <taxon>Hexacorallia</taxon>
        <taxon>Scleractinia</taxon>
        <taxon>Fungiina</taxon>
        <taxon>Poritidae</taxon>
        <taxon>Porites</taxon>
    </lineage>
</organism>
<dbReference type="Proteomes" id="UP001159427">
    <property type="component" value="Unassembled WGS sequence"/>
</dbReference>
<keyword evidence="13" id="KW-1185">Reference proteome</keyword>
<evidence type="ECO:0000256" key="4">
    <source>
        <dbReference type="ARBA" id="ARBA00022598"/>
    </source>
</evidence>
<dbReference type="EMBL" id="CALNXI010000029">
    <property type="protein sequence ID" value="CAH3015810.1"/>
    <property type="molecule type" value="Genomic_DNA"/>
</dbReference>
<keyword evidence="3" id="KW-0963">Cytoplasm</keyword>
<evidence type="ECO:0000256" key="10">
    <source>
        <dbReference type="ARBA" id="ARBA00023273"/>
    </source>
</evidence>
<feature type="region of interest" description="Disordered" evidence="11">
    <location>
        <begin position="390"/>
        <end position="424"/>
    </location>
</feature>
<evidence type="ECO:0000256" key="1">
    <source>
        <dbReference type="ARBA" id="ARBA00004120"/>
    </source>
</evidence>
<evidence type="ECO:0000256" key="6">
    <source>
        <dbReference type="ARBA" id="ARBA00022741"/>
    </source>
</evidence>
<keyword evidence="7" id="KW-0067">ATP-binding</keyword>
<evidence type="ECO:0000256" key="7">
    <source>
        <dbReference type="ARBA" id="ARBA00022840"/>
    </source>
</evidence>
<dbReference type="Pfam" id="PF03133">
    <property type="entry name" value="TTL"/>
    <property type="match status" value="1"/>
</dbReference>
<reference evidence="12 13" key="1">
    <citation type="submission" date="2022-05" db="EMBL/GenBank/DDBJ databases">
        <authorList>
            <consortium name="Genoscope - CEA"/>
            <person name="William W."/>
        </authorList>
    </citation>
    <scope>NUCLEOTIDE SEQUENCE [LARGE SCALE GENOMIC DNA]</scope>
</reference>
<dbReference type="SUPFAM" id="SSF56059">
    <property type="entry name" value="Glutathione synthetase ATP-binding domain-like"/>
    <property type="match status" value="1"/>
</dbReference>
<comment type="similarity">
    <text evidence="2">Belongs to the tubulin polyglutamylase family.</text>
</comment>
<protein>
    <recommendedName>
        <fullName evidence="14">Tubulin polyglutamylase TTLL1</fullName>
    </recommendedName>
</protein>
<keyword evidence="6" id="KW-0547">Nucleotide-binding</keyword>
<dbReference type="PROSITE" id="PS51221">
    <property type="entry name" value="TTL"/>
    <property type="match status" value="1"/>
</dbReference>
<gene>
    <name evidence="12" type="ORF">PEVE_00021652</name>
</gene>
<proteinExistence type="inferred from homology"/>
<comment type="subcellular location">
    <subcellularLocation>
        <location evidence="1">Cytoplasm</location>
        <location evidence="1">Cytoskeleton</location>
        <location evidence="1">Cilium basal body</location>
    </subcellularLocation>
</comment>
<comment type="caution">
    <text evidence="12">The sequence shown here is derived from an EMBL/GenBank/DDBJ whole genome shotgun (WGS) entry which is preliminary data.</text>
</comment>
<evidence type="ECO:0000256" key="11">
    <source>
        <dbReference type="SAM" id="MobiDB-lite"/>
    </source>
</evidence>